<dbReference type="PROSITE" id="PS51257">
    <property type="entry name" value="PROKAR_LIPOPROTEIN"/>
    <property type="match status" value="1"/>
</dbReference>
<dbReference type="Gene3D" id="1.25.40.390">
    <property type="match status" value="1"/>
</dbReference>
<dbReference type="InterPro" id="IPR011990">
    <property type="entry name" value="TPR-like_helical_dom_sf"/>
</dbReference>
<name>A0A4R8DE05_9BACT</name>
<dbReference type="Proteomes" id="UP000294498">
    <property type="component" value="Unassembled WGS sequence"/>
</dbReference>
<keyword evidence="1" id="KW-0732">Signal</keyword>
<feature type="chain" id="PRO_5020729136" evidence="1">
    <location>
        <begin position="27"/>
        <end position="489"/>
    </location>
</feature>
<evidence type="ECO:0000256" key="1">
    <source>
        <dbReference type="SAM" id="SignalP"/>
    </source>
</evidence>
<feature type="signal peptide" evidence="1">
    <location>
        <begin position="1"/>
        <end position="26"/>
    </location>
</feature>
<comment type="caution">
    <text evidence="2">The sequence shown here is derived from an EMBL/GenBank/DDBJ whole genome shotgun (WGS) entry which is preliminary data.</text>
</comment>
<dbReference type="Pfam" id="PF12771">
    <property type="entry name" value="SusD-like_2"/>
    <property type="match status" value="1"/>
</dbReference>
<evidence type="ECO:0000313" key="3">
    <source>
        <dbReference type="Proteomes" id="UP000294498"/>
    </source>
</evidence>
<dbReference type="OrthoDB" id="725917at2"/>
<organism evidence="2 3">
    <name type="scientific">Dinghuibacter silviterrae</name>
    <dbReference type="NCBI Taxonomy" id="1539049"/>
    <lineage>
        <taxon>Bacteria</taxon>
        <taxon>Pseudomonadati</taxon>
        <taxon>Bacteroidota</taxon>
        <taxon>Chitinophagia</taxon>
        <taxon>Chitinophagales</taxon>
        <taxon>Chitinophagaceae</taxon>
        <taxon>Dinghuibacter</taxon>
    </lineage>
</organism>
<gene>
    <name evidence="2" type="ORF">EDB95_3530</name>
</gene>
<dbReference type="EMBL" id="SODV01000002">
    <property type="protein sequence ID" value="TDW95719.1"/>
    <property type="molecule type" value="Genomic_DNA"/>
</dbReference>
<evidence type="ECO:0000313" key="2">
    <source>
        <dbReference type="EMBL" id="TDW95719.1"/>
    </source>
</evidence>
<dbReference type="SUPFAM" id="SSF48452">
    <property type="entry name" value="TPR-like"/>
    <property type="match status" value="1"/>
</dbReference>
<protein>
    <submittedName>
        <fullName evidence="2">SusD-like starch-binding protein associating with outer membrane</fullName>
    </submittedName>
</protein>
<reference evidence="2 3" key="1">
    <citation type="submission" date="2019-03" db="EMBL/GenBank/DDBJ databases">
        <title>Genomic Encyclopedia of Type Strains, Phase IV (KMG-IV): sequencing the most valuable type-strain genomes for metagenomic binning, comparative biology and taxonomic classification.</title>
        <authorList>
            <person name="Goeker M."/>
        </authorList>
    </citation>
    <scope>NUCLEOTIDE SEQUENCE [LARGE SCALE GENOMIC DNA]</scope>
    <source>
        <strain evidence="2 3">DSM 100059</strain>
    </source>
</reference>
<dbReference type="RefSeq" id="WP_133995346.1">
    <property type="nucleotide sequence ID" value="NZ_SODV01000002.1"/>
</dbReference>
<dbReference type="AlphaFoldDB" id="A0A4R8DE05"/>
<dbReference type="InterPro" id="IPR041662">
    <property type="entry name" value="SusD-like_2"/>
</dbReference>
<keyword evidence="3" id="KW-1185">Reference proteome</keyword>
<proteinExistence type="predicted"/>
<accession>A0A4R8DE05</accession>
<sequence length="489" mass="52962">MKKLTYLFLSISVLASSCVKNTSLLAVDPKSPTSVPSASLFLSAEKNLFDNYTSTSVSSAPFRVLSQEWTENTYVYEAQYNFSAYNAPDNWWANIYEQILGNLTAAKAAFPTDVPDPVTLRHSLDIADIMEVQAYYWLIATYGNVPYSQAENRTIPFPKYDDAKTIAKDLFTRLDSSIAGLAVAGGTMTSSEEQVYGGSLTAWTKFAATLKLKLAMLIADEDATTASTEALAAVATGVFSSNADNAVLAYDPSSPGNSNPLYQALVYSKRHDFITTNLLVNTMNGWADPRVPLYFQTDKNGNYTGGTPGAGNGYKTASDFSLTIQQPAFPGDLLDYTQSEFLMAEAAARGIAVGGTAASHYANAITASIEFWYAASGLTQTAADAAAATYLAQPSVAYATATGTWQQKIGYQQWIADYNMNWDSWTVIRRLGYPDLDVVNPPTGAQGNLPLRFYYPLAEQTTNSVNWKAAEATLPGGVDVVSAKLWFMP</sequence>